<dbReference type="KEGG" id="bmei:Spa11_39650"/>
<gene>
    <name evidence="1" type="ORF">Spa11_39650</name>
</gene>
<dbReference type="Proteomes" id="UP000316426">
    <property type="component" value="Chromosome"/>
</dbReference>
<dbReference type="EMBL" id="CP036349">
    <property type="protein sequence ID" value="QDV75744.1"/>
    <property type="molecule type" value="Genomic_DNA"/>
</dbReference>
<protein>
    <submittedName>
        <fullName evidence="1">Uncharacterized protein</fullName>
    </submittedName>
</protein>
<organism evidence="1 2">
    <name type="scientific">Botrimarina mediterranea</name>
    <dbReference type="NCBI Taxonomy" id="2528022"/>
    <lineage>
        <taxon>Bacteria</taxon>
        <taxon>Pseudomonadati</taxon>
        <taxon>Planctomycetota</taxon>
        <taxon>Planctomycetia</taxon>
        <taxon>Pirellulales</taxon>
        <taxon>Lacipirellulaceae</taxon>
        <taxon>Botrimarina</taxon>
    </lineage>
</organism>
<proteinExistence type="predicted"/>
<evidence type="ECO:0000313" key="2">
    <source>
        <dbReference type="Proteomes" id="UP000316426"/>
    </source>
</evidence>
<name>A0A518KD75_9BACT</name>
<accession>A0A518KD75</accession>
<dbReference type="RefSeq" id="WP_145115574.1">
    <property type="nucleotide sequence ID" value="NZ_CP036349.1"/>
</dbReference>
<dbReference type="AlphaFoldDB" id="A0A518KD75"/>
<keyword evidence="2" id="KW-1185">Reference proteome</keyword>
<evidence type="ECO:0000313" key="1">
    <source>
        <dbReference type="EMBL" id="QDV75744.1"/>
    </source>
</evidence>
<reference evidence="1 2" key="1">
    <citation type="submission" date="2019-02" db="EMBL/GenBank/DDBJ databases">
        <title>Deep-cultivation of Planctomycetes and their phenomic and genomic characterization uncovers novel biology.</title>
        <authorList>
            <person name="Wiegand S."/>
            <person name="Jogler M."/>
            <person name="Boedeker C."/>
            <person name="Pinto D."/>
            <person name="Vollmers J."/>
            <person name="Rivas-Marin E."/>
            <person name="Kohn T."/>
            <person name="Peeters S.H."/>
            <person name="Heuer A."/>
            <person name="Rast P."/>
            <person name="Oberbeckmann S."/>
            <person name="Bunk B."/>
            <person name="Jeske O."/>
            <person name="Meyerdierks A."/>
            <person name="Storesund J.E."/>
            <person name="Kallscheuer N."/>
            <person name="Luecker S."/>
            <person name="Lage O.M."/>
            <person name="Pohl T."/>
            <person name="Merkel B.J."/>
            <person name="Hornburger P."/>
            <person name="Mueller R.-W."/>
            <person name="Bruemmer F."/>
            <person name="Labrenz M."/>
            <person name="Spormann A.M."/>
            <person name="Op den Camp H."/>
            <person name="Overmann J."/>
            <person name="Amann R."/>
            <person name="Jetten M.S.M."/>
            <person name="Mascher T."/>
            <person name="Medema M.H."/>
            <person name="Devos D.P."/>
            <person name="Kaster A.-K."/>
            <person name="Ovreas L."/>
            <person name="Rohde M."/>
            <person name="Galperin M.Y."/>
            <person name="Jogler C."/>
        </authorList>
    </citation>
    <scope>NUCLEOTIDE SEQUENCE [LARGE SCALE GENOMIC DNA]</scope>
    <source>
        <strain evidence="1 2">Spa11</strain>
    </source>
</reference>
<sequence>MVPPPWRYDQPHQPFEANCSNELRLWATLESKSDTTCGDLLREAAAPQPTPKVSRAFTVSLLFKTALYMCRVLFTDR</sequence>